<evidence type="ECO:0000313" key="1">
    <source>
        <dbReference type="EMBL" id="KAK9533407.1"/>
    </source>
</evidence>
<dbReference type="Proteomes" id="UP001488805">
    <property type="component" value="Unassembled WGS sequence"/>
</dbReference>
<organism evidence="1 2">
    <name type="scientific">Zoarces viviparus</name>
    <name type="common">Viviparous eelpout</name>
    <name type="synonym">Blennius viviparus</name>
    <dbReference type="NCBI Taxonomy" id="48416"/>
    <lineage>
        <taxon>Eukaryota</taxon>
        <taxon>Metazoa</taxon>
        <taxon>Chordata</taxon>
        <taxon>Craniata</taxon>
        <taxon>Vertebrata</taxon>
        <taxon>Euteleostomi</taxon>
        <taxon>Actinopterygii</taxon>
        <taxon>Neopterygii</taxon>
        <taxon>Teleostei</taxon>
        <taxon>Neoteleostei</taxon>
        <taxon>Acanthomorphata</taxon>
        <taxon>Eupercaria</taxon>
        <taxon>Perciformes</taxon>
        <taxon>Cottioidei</taxon>
        <taxon>Zoarcales</taxon>
        <taxon>Zoarcidae</taxon>
        <taxon>Zoarcinae</taxon>
        <taxon>Zoarces</taxon>
    </lineage>
</organism>
<dbReference type="AlphaFoldDB" id="A0AAW1FFL0"/>
<accession>A0AAW1FFL0</accession>
<name>A0AAW1FFL0_ZOAVI</name>
<evidence type="ECO:0000313" key="2">
    <source>
        <dbReference type="Proteomes" id="UP001488805"/>
    </source>
</evidence>
<proteinExistence type="predicted"/>
<protein>
    <submittedName>
        <fullName evidence="1">Uncharacterized protein</fullName>
    </submittedName>
</protein>
<reference evidence="1 2" key="1">
    <citation type="journal article" date="2024" name="Genome Biol. Evol.">
        <title>Chromosome-level genome assembly of the viviparous eelpout Zoarces viviparus.</title>
        <authorList>
            <person name="Fuhrmann N."/>
            <person name="Brasseur M.V."/>
            <person name="Bakowski C.E."/>
            <person name="Podsiadlowski L."/>
            <person name="Prost S."/>
            <person name="Krehenwinkel H."/>
            <person name="Mayer C."/>
        </authorList>
    </citation>
    <scope>NUCLEOTIDE SEQUENCE [LARGE SCALE GENOMIC DNA]</scope>
    <source>
        <strain evidence="1">NO-MEL_2022_Ind0_liver</strain>
    </source>
</reference>
<gene>
    <name evidence="1" type="ORF">VZT92_008526</name>
</gene>
<sequence length="70" mass="7552">MDRAMWQTPAGPERVSLYLRCVLGMSDALRGGSAGWFADVFLPESQGRAKAEGWSPSVSLAHSKVAITQD</sequence>
<keyword evidence="2" id="KW-1185">Reference proteome</keyword>
<dbReference type="EMBL" id="JBCEZU010000067">
    <property type="protein sequence ID" value="KAK9533407.1"/>
    <property type="molecule type" value="Genomic_DNA"/>
</dbReference>
<comment type="caution">
    <text evidence="1">The sequence shown here is derived from an EMBL/GenBank/DDBJ whole genome shotgun (WGS) entry which is preliminary data.</text>
</comment>